<dbReference type="AlphaFoldDB" id="A0A167MSV0"/>
<feature type="region of interest" description="Disordered" evidence="1">
    <location>
        <begin position="1"/>
        <end position="93"/>
    </location>
</feature>
<proteinExistence type="predicted"/>
<feature type="compositionally biased region" description="Basic and acidic residues" evidence="1">
    <location>
        <begin position="379"/>
        <end position="391"/>
    </location>
</feature>
<organism evidence="2 3">
    <name type="scientific">Calocera viscosa (strain TUFC12733)</name>
    <dbReference type="NCBI Taxonomy" id="1330018"/>
    <lineage>
        <taxon>Eukaryota</taxon>
        <taxon>Fungi</taxon>
        <taxon>Dikarya</taxon>
        <taxon>Basidiomycota</taxon>
        <taxon>Agaricomycotina</taxon>
        <taxon>Dacrymycetes</taxon>
        <taxon>Dacrymycetales</taxon>
        <taxon>Dacrymycetaceae</taxon>
        <taxon>Calocera</taxon>
    </lineage>
</organism>
<protein>
    <submittedName>
        <fullName evidence="2">Uncharacterized protein</fullName>
    </submittedName>
</protein>
<feature type="region of interest" description="Disordered" evidence="1">
    <location>
        <begin position="132"/>
        <end position="398"/>
    </location>
</feature>
<accession>A0A167MSV0</accession>
<dbReference type="Proteomes" id="UP000076738">
    <property type="component" value="Unassembled WGS sequence"/>
</dbReference>
<feature type="compositionally biased region" description="Polar residues" evidence="1">
    <location>
        <begin position="52"/>
        <end position="64"/>
    </location>
</feature>
<dbReference type="EMBL" id="KV417281">
    <property type="protein sequence ID" value="KZO97029.1"/>
    <property type="molecule type" value="Genomic_DNA"/>
</dbReference>
<gene>
    <name evidence="2" type="ORF">CALVIDRAFT_90921</name>
</gene>
<feature type="compositionally biased region" description="Basic residues" evidence="1">
    <location>
        <begin position="67"/>
        <end position="77"/>
    </location>
</feature>
<dbReference type="OrthoDB" id="10518324at2759"/>
<keyword evidence="3" id="KW-1185">Reference proteome</keyword>
<evidence type="ECO:0000256" key="1">
    <source>
        <dbReference type="SAM" id="MobiDB-lite"/>
    </source>
</evidence>
<feature type="compositionally biased region" description="Polar residues" evidence="1">
    <location>
        <begin position="292"/>
        <end position="303"/>
    </location>
</feature>
<evidence type="ECO:0000313" key="2">
    <source>
        <dbReference type="EMBL" id="KZO97029.1"/>
    </source>
</evidence>
<evidence type="ECO:0000313" key="3">
    <source>
        <dbReference type="Proteomes" id="UP000076738"/>
    </source>
</evidence>
<sequence>MQRVSPPCESIPLTDPLCPLSYEPISSPARPEDRSPETEDSPSTPIDPFSPHSMSSKQASQSPTLFKRFRTRLRSMSRGKDEQPKISVAKKSAPPVPIVPIAKDFAVAHAQQPSTRAARPVGPVRRLSKGNLLAAFGNKSTPSLVISPTEAPAPERQPSVPRRSSVPRLTVPLSVDASQSKDVDPALIPLPESPLVPPSQVEAPESSTESAKHKEQVRPTVLDRPAKAGLQDSSVISPGYPAQESPVSKRSAAQSGRSSKFFVGDSDDEDDDTRRFSVQNSSPISHRESPRQRSATTDDSPSQRPARRPTKPGAASTAEKRKTMFNTWRKSTDVASALSDLRAHKRGPSIESTSSTDSAGASKRVNPVSPTMHSGGFAHQEEKIKDPESRALTEIAFM</sequence>
<feature type="compositionally biased region" description="Polar residues" evidence="1">
    <location>
        <begin position="245"/>
        <end position="258"/>
    </location>
</feature>
<feature type="compositionally biased region" description="Polar residues" evidence="1">
    <location>
        <begin position="350"/>
        <end position="359"/>
    </location>
</feature>
<name>A0A167MSV0_CALVF</name>
<reference evidence="2 3" key="1">
    <citation type="journal article" date="2016" name="Mol. Biol. Evol.">
        <title>Comparative Genomics of Early-Diverging Mushroom-Forming Fungi Provides Insights into the Origins of Lignocellulose Decay Capabilities.</title>
        <authorList>
            <person name="Nagy L.G."/>
            <person name="Riley R."/>
            <person name="Tritt A."/>
            <person name="Adam C."/>
            <person name="Daum C."/>
            <person name="Floudas D."/>
            <person name="Sun H."/>
            <person name="Yadav J.S."/>
            <person name="Pangilinan J."/>
            <person name="Larsson K.H."/>
            <person name="Matsuura K."/>
            <person name="Barry K."/>
            <person name="Labutti K."/>
            <person name="Kuo R."/>
            <person name="Ohm R.A."/>
            <person name="Bhattacharya S.S."/>
            <person name="Shirouzu T."/>
            <person name="Yoshinaga Y."/>
            <person name="Martin F.M."/>
            <person name="Grigoriev I.V."/>
            <person name="Hibbett D.S."/>
        </authorList>
    </citation>
    <scope>NUCLEOTIDE SEQUENCE [LARGE SCALE GENOMIC DNA]</scope>
    <source>
        <strain evidence="2 3">TUFC12733</strain>
    </source>
</reference>